<name>A0A0S7BFG7_9CHLR</name>
<proteinExistence type="predicted"/>
<organism evidence="1">
    <name type="scientific">Longilinea arvoryzae</name>
    <dbReference type="NCBI Taxonomy" id="360412"/>
    <lineage>
        <taxon>Bacteria</taxon>
        <taxon>Bacillati</taxon>
        <taxon>Chloroflexota</taxon>
        <taxon>Anaerolineae</taxon>
        <taxon>Anaerolineales</taxon>
        <taxon>Anaerolineaceae</taxon>
        <taxon>Longilinea</taxon>
    </lineage>
</organism>
<dbReference type="Proteomes" id="UP000055060">
    <property type="component" value="Unassembled WGS sequence"/>
</dbReference>
<protein>
    <recommendedName>
        <fullName evidence="3">DUF2804 domain-containing protein</fullName>
    </recommendedName>
</protein>
<accession>A0A0S7BFG7</accession>
<dbReference type="AlphaFoldDB" id="A0A0S7BFG7"/>
<evidence type="ECO:0008006" key="3">
    <source>
        <dbReference type="Google" id="ProtNLM"/>
    </source>
</evidence>
<dbReference type="STRING" id="360412.LARV_00124"/>
<dbReference type="PANTHER" id="PTHR35868:SF3">
    <property type="entry name" value="DUF2804 DOMAIN-CONTAINING PROTEIN"/>
    <property type="match status" value="1"/>
</dbReference>
<dbReference type="EMBL" id="DF967972">
    <property type="protein sequence ID" value="GAP12389.1"/>
    <property type="molecule type" value="Genomic_DNA"/>
</dbReference>
<sequence length="343" mass="38794">MQRMLKGPGSLLDAQGNLTDIGWARQPVLDCNLDKTHFYALRFMQWMRIKRWDYYALTTPTHFFSFTISDVGYLGSIFAYVIDFETGDYHEETLTIPFAAGVQLPRNSSKGNSHFANKRASLDFNRESGGHKINVSWPGFGGSGLNANLRLALAPTHESMVIVIPIRGKRFYYNRKINCLPASGQVDYQGKHFDITPATCLGSLDWGRGVWEYNSFWVWASASGFLPDRRTIGLNLGFGFGDTSAAGENAFILNGKVHKLEEVKFQYDSKNFMKPWHMTGTDGRLDLEFTPFFERVAKTDAKVLSSEVHQMFGRYNGRLVSDSGEKIDVQNLVGFAEEHHAKW</sequence>
<dbReference type="RefSeq" id="WP_075071821.1">
    <property type="nucleotide sequence ID" value="NZ_DF967972.1"/>
</dbReference>
<reference evidence="1" key="1">
    <citation type="submission" date="2015-07" db="EMBL/GenBank/DDBJ databases">
        <title>Draft Genome Sequences of Anaerolinea thermolimosa IMO-1, Bellilinea caldifistulae GOMI-1, Leptolinea tardivitalis YMTK-2, Levilinea saccharolytica KIBI-1,Longilinea arvoryzae KOME-1, Previously Described as Members of the Anaerolineaceae (Chloroflexi).</title>
        <authorList>
            <person name="Sekiguchi Y."/>
            <person name="Ohashi A."/>
            <person name="Matsuura N."/>
            <person name="Tourlousse M.D."/>
        </authorList>
    </citation>
    <scope>NUCLEOTIDE SEQUENCE [LARGE SCALE GENOMIC DNA]</scope>
    <source>
        <strain evidence="1">KOME-1</strain>
    </source>
</reference>
<dbReference type="OrthoDB" id="9762066at2"/>
<keyword evidence="2" id="KW-1185">Reference proteome</keyword>
<evidence type="ECO:0000313" key="1">
    <source>
        <dbReference type="EMBL" id="GAP12389.1"/>
    </source>
</evidence>
<gene>
    <name evidence="1" type="ORF">LARV_00124</name>
</gene>
<dbReference type="InterPro" id="IPR021243">
    <property type="entry name" value="DUF2804"/>
</dbReference>
<dbReference type="PANTHER" id="PTHR35868">
    <property type="entry name" value="DUF2804 DOMAIN-CONTAINING PROTEIN-RELATED"/>
    <property type="match status" value="1"/>
</dbReference>
<dbReference type="Pfam" id="PF10974">
    <property type="entry name" value="DUF2804"/>
    <property type="match status" value="1"/>
</dbReference>
<evidence type="ECO:0000313" key="2">
    <source>
        <dbReference type="Proteomes" id="UP000055060"/>
    </source>
</evidence>